<dbReference type="EMBL" id="LBYB01000009">
    <property type="protein sequence ID" value="KKR41584.1"/>
    <property type="molecule type" value="Genomic_DNA"/>
</dbReference>
<name>A0A0G0QMG2_9BACT</name>
<dbReference type="Proteomes" id="UP000034881">
    <property type="component" value="Unassembled WGS sequence"/>
</dbReference>
<keyword evidence="2" id="KW-1133">Transmembrane helix</keyword>
<dbReference type="AlphaFoldDB" id="A0A0G0QMG2"/>
<comment type="caution">
    <text evidence="3">The sequence shown here is derived from an EMBL/GenBank/DDBJ whole genome shotgun (WGS) entry which is preliminary data.</text>
</comment>
<organism evidence="3 4">
    <name type="scientific">Candidatus Daviesbacteria bacterium GW2011_GWC2_40_12</name>
    <dbReference type="NCBI Taxonomy" id="1618431"/>
    <lineage>
        <taxon>Bacteria</taxon>
        <taxon>Candidatus Daviesiibacteriota</taxon>
    </lineage>
</organism>
<keyword evidence="2" id="KW-0812">Transmembrane</keyword>
<keyword evidence="2" id="KW-0472">Membrane</keyword>
<reference evidence="3 4" key="1">
    <citation type="journal article" date="2015" name="Nature">
        <title>rRNA introns, odd ribosomes, and small enigmatic genomes across a large radiation of phyla.</title>
        <authorList>
            <person name="Brown C.T."/>
            <person name="Hug L.A."/>
            <person name="Thomas B.C."/>
            <person name="Sharon I."/>
            <person name="Castelle C.J."/>
            <person name="Singh A."/>
            <person name="Wilkins M.J."/>
            <person name="Williams K.H."/>
            <person name="Banfield J.F."/>
        </authorList>
    </citation>
    <scope>NUCLEOTIDE SEQUENCE [LARGE SCALE GENOMIC DNA]</scope>
</reference>
<sequence length="212" mass="22631">MEKQPGIVEIGRRTIGALVLGAAINVAIDNTAQNVYADGPKPSSTVTATRTPTATVTPTPDVQDIKIAIADKTTTALSKERDLAFREATHTAIADEISAIKGTPTKTSIPTLTPTPTETGTPTVTSTVTPTFTEEQIRIRQRAGLFPTYTPVPSPTATFISEKLENRDNSELPLGQIIIGSGLIGLIASIYAFRYKIPWVKNIGTHIPGPHF</sequence>
<proteinExistence type="predicted"/>
<feature type="region of interest" description="Disordered" evidence="1">
    <location>
        <begin position="104"/>
        <end position="126"/>
    </location>
</feature>
<evidence type="ECO:0000313" key="3">
    <source>
        <dbReference type="EMBL" id="KKR41584.1"/>
    </source>
</evidence>
<dbReference type="GO" id="GO:0016301">
    <property type="term" value="F:kinase activity"/>
    <property type="evidence" value="ECO:0007669"/>
    <property type="project" value="UniProtKB-KW"/>
</dbReference>
<keyword evidence="3" id="KW-0418">Kinase</keyword>
<feature type="transmembrane region" description="Helical" evidence="2">
    <location>
        <begin position="174"/>
        <end position="193"/>
    </location>
</feature>
<accession>A0A0G0QMG2</accession>
<protein>
    <submittedName>
        <fullName evidence="3">Protein kinase</fullName>
    </submittedName>
</protein>
<gene>
    <name evidence="3" type="ORF">UT77_C0009G0042</name>
</gene>
<evidence type="ECO:0000313" key="4">
    <source>
        <dbReference type="Proteomes" id="UP000034881"/>
    </source>
</evidence>
<evidence type="ECO:0000256" key="2">
    <source>
        <dbReference type="SAM" id="Phobius"/>
    </source>
</evidence>
<evidence type="ECO:0000256" key="1">
    <source>
        <dbReference type="SAM" id="MobiDB-lite"/>
    </source>
</evidence>
<keyword evidence="3" id="KW-0808">Transferase</keyword>